<keyword evidence="4" id="KW-1185">Reference proteome</keyword>
<dbReference type="GO" id="GO:0005829">
    <property type="term" value="C:cytosol"/>
    <property type="evidence" value="ECO:0007669"/>
    <property type="project" value="TreeGrafter"/>
</dbReference>
<dbReference type="Proteomes" id="UP000274920">
    <property type="component" value="Unassembled WGS sequence"/>
</dbReference>
<evidence type="ECO:0000313" key="3">
    <source>
        <dbReference type="EMBL" id="RRK32495.1"/>
    </source>
</evidence>
<evidence type="ECO:0000256" key="1">
    <source>
        <dbReference type="ARBA" id="ARBA00023125"/>
    </source>
</evidence>
<name>A0A3R8LZA7_9FIRM</name>
<evidence type="ECO:0000259" key="2">
    <source>
        <dbReference type="PROSITE" id="PS50943"/>
    </source>
</evidence>
<dbReference type="SMART" id="SM00530">
    <property type="entry name" value="HTH_XRE"/>
    <property type="match status" value="1"/>
</dbReference>
<dbReference type="GO" id="GO:0003677">
    <property type="term" value="F:DNA binding"/>
    <property type="evidence" value="ECO:0007669"/>
    <property type="project" value="UniProtKB-KW"/>
</dbReference>
<dbReference type="PROSITE" id="PS50943">
    <property type="entry name" value="HTH_CROC1"/>
    <property type="match status" value="1"/>
</dbReference>
<dbReference type="PANTHER" id="PTHR46797">
    <property type="entry name" value="HTH-TYPE TRANSCRIPTIONAL REGULATOR"/>
    <property type="match status" value="1"/>
</dbReference>
<dbReference type="GO" id="GO:0003700">
    <property type="term" value="F:DNA-binding transcription factor activity"/>
    <property type="evidence" value="ECO:0007669"/>
    <property type="project" value="TreeGrafter"/>
</dbReference>
<dbReference type="InterPro" id="IPR010982">
    <property type="entry name" value="Lambda_DNA-bd_dom_sf"/>
</dbReference>
<sequence length="98" mass="11013">MGKSFRESLNGQLQDPEFKKEWDALEPEFQVIRAMIDARRQKQLTQKELAEITGIAQADISRMENGNANPSLQTLKRLAAGLGMALKVEFVPVPTKSR</sequence>
<gene>
    <name evidence="3" type="ORF">EBB54_14860</name>
</gene>
<dbReference type="Gene3D" id="1.10.260.40">
    <property type="entry name" value="lambda repressor-like DNA-binding domains"/>
    <property type="match status" value="1"/>
</dbReference>
<dbReference type="Pfam" id="PF01381">
    <property type="entry name" value="HTH_3"/>
    <property type="match status" value="1"/>
</dbReference>
<organism evidence="3 4">
    <name type="scientific">Schaedlerella arabinosiphila</name>
    <dbReference type="NCBI Taxonomy" id="2044587"/>
    <lineage>
        <taxon>Bacteria</taxon>
        <taxon>Bacillati</taxon>
        <taxon>Bacillota</taxon>
        <taxon>Clostridia</taxon>
        <taxon>Lachnospirales</taxon>
        <taxon>Lachnospiraceae</taxon>
        <taxon>Schaedlerella</taxon>
    </lineage>
</organism>
<dbReference type="SUPFAM" id="SSF47413">
    <property type="entry name" value="lambda repressor-like DNA-binding domains"/>
    <property type="match status" value="1"/>
</dbReference>
<accession>A0A3R8LZA7</accession>
<proteinExistence type="predicted"/>
<dbReference type="CDD" id="cd00093">
    <property type="entry name" value="HTH_XRE"/>
    <property type="match status" value="1"/>
</dbReference>
<dbReference type="AlphaFoldDB" id="A0A3R8LZA7"/>
<dbReference type="RefSeq" id="WP_125127958.1">
    <property type="nucleotide sequence ID" value="NZ_RHJS01000002.1"/>
</dbReference>
<dbReference type="PANTHER" id="PTHR46797:SF1">
    <property type="entry name" value="METHYLPHOSPHONATE SYNTHASE"/>
    <property type="match status" value="1"/>
</dbReference>
<reference evidence="3" key="1">
    <citation type="submission" date="2018-10" db="EMBL/GenBank/DDBJ databases">
        <title>Schaedlerella arabinophila gen. nov. sp. nov., isolated from the mouse intestinal tract and comparative analysis with the genome of the closely related altered Schaedler flora strain ASF502.</title>
        <authorList>
            <person name="Miyake S."/>
            <person name="Soh M."/>
            <person name="Seedorf H."/>
        </authorList>
    </citation>
    <scope>NUCLEOTIDE SEQUENCE [LARGE SCALE GENOMIC DNA]</scope>
    <source>
        <strain evidence="3">DSM 106076</strain>
    </source>
</reference>
<dbReference type="InterPro" id="IPR001387">
    <property type="entry name" value="Cro/C1-type_HTH"/>
</dbReference>
<feature type="domain" description="HTH cro/C1-type" evidence="2">
    <location>
        <begin position="35"/>
        <end position="90"/>
    </location>
</feature>
<dbReference type="EMBL" id="RHJS01000002">
    <property type="protein sequence ID" value="RRK32495.1"/>
    <property type="molecule type" value="Genomic_DNA"/>
</dbReference>
<keyword evidence="1" id="KW-0238">DNA-binding</keyword>
<evidence type="ECO:0000313" key="4">
    <source>
        <dbReference type="Proteomes" id="UP000274920"/>
    </source>
</evidence>
<comment type="caution">
    <text evidence="3">The sequence shown here is derived from an EMBL/GenBank/DDBJ whole genome shotgun (WGS) entry which is preliminary data.</text>
</comment>
<protein>
    <submittedName>
        <fullName evidence="3">Helix-turn-helix domain-containing protein</fullName>
    </submittedName>
</protein>
<dbReference type="InterPro" id="IPR050807">
    <property type="entry name" value="TransReg_Diox_bact_type"/>
</dbReference>